<keyword evidence="1" id="KW-0472">Membrane</keyword>
<keyword evidence="1" id="KW-1133">Transmembrane helix</keyword>
<dbReference type="AlphaFoldDB" id="A0A1Y6CMV0"/>
<dbReference type="RefSeq" id="WP_085125921.1">
    <property type="nucleotide sequence ID" value="NZ_FWZX01000035.1"/>
</dbReference>
<keyword evidence="1" id="KW-0812">Transmembrane</keyword>
<evidence type="ECO:0000313" key="3">
    <source>
        <dbReference type="Proteomes" id="UP000192917"/>
    </source>
</evidence>
<name>A0A1Y6CMV0_9PROT</name>
<proteinExistence type="predicted"/>
<keyword evidence="3" id="KW-1185">Reference proteome</keyword>
<protein>
    <recommendedName>
        <fullName evidence="4">DUF4175 domain-containing protein</fullName>
    </recommendedName>
</protein>
<gene>
    <name evidence="2" type="ORF">SAMN05428998_13512</name>
</gene>
<dbReference type="EMBL" id="FWZX01000035">
    <property type="protein sequence ID" value="SMF76068.1"/>
    <property type="molecule type" value="Genomic_DNA"/>
</dbReference>
<accession>A0A1Y6CMV0</accession>
<reference evidence="2 3" key="1">
    <citation type="submission" date="2017-04" db="EMBL/GenBank/DDBJ databases">
        <authorList>
            <person name="Afonso C.L."/>
            <person name="Miller P.J."/>
            <person name="Scott M.A."/>
            <person name="Spackman E."/>
            <person name="Goraichik I."/>
            <person name="Dimitrov K.M."/>
            <person name="Suarez D.L."/>
            <person name="Swayne D.E."/>
        </authorList>
    </citation>
    <scope>NUCLEOTIDE SEQUENCE [LARGE SCALE GENOMIC DNA]</scope>
    <source>
        <strain evidence="2 3">USBA 355</strain>
    </source>
</reference>
<organism evidence="2 3">
    <name type="scientific">Tistlia consotensis USBA 355</name>
    <dbReference type="NCBI Taxonomy" id="560819"/>
    <lineage>
        <taxon>Bacteria</taxon>
        <taxon>Pseudomonadati</taxon>
        <taxon>Pseudomonadota</taxon>
        <taxon>Alphaproteobacteria</taxon>
        <taxon>Rhodospirillales</taxon>
        <taxon>Rhodovibrionaceae</taxon>
        <taxon>Tistlia</taxon>
    </lineage>
</organism>
<evidence type="ECO:0008006" key="4">
    <source>
        <dbReference type="Google" id="ProtNLM"/>
    </source>
</evidence>
<feature type="transmembrane region" description="Helical" evidence="1">
    <location>
        <begin position="14"/>
        <end position="34"/>
    </location>
</feature>
<evidence type="ECO:0000313" key="2">
    <source>
        <dbReference type="EMBL" id="SMF76068.1"/>
    </source>
</evidence>
<dbReference type="Proteomes" id="UP000192917">
    <property type="component" value="Unassembled WGS sequence"/>
</dbReference>
<feature type="transmembrane region" description="Helical" evidence="1">
    <location>
        <begin position="40"/>
        <end position="60"/>
    </location>
</feature>
<sequence length="68" mass="7569">MSGWHLPPLGLSRVWDWPLALGLLSVAGLVSALVGEHGLWLALCWLGLGMPLLVVARYWLWPSAPRRR</sequence>
<evidence type="ECO:0000256" key="1">
    <source>
        <dbReference type="SAM" id="Phobius"/>
    </source>
</evidence>
<dbReference type="STRING" id="560819.SAMN05428998_13512"/>